<dbReference type="Gene3D" id="3.30.750.70">
    <property type="entry name" value="4-hydroxybutyrate coenzyme like domains"/>
    <property type="match status" value="1"/>
</dbReference>
<dbReference type="InterPro" id="IPR038460">
    <property type="entry name" value="AcetylCoA_hyd_C_sf"/>
</dbReference>
<dbReference type="Gene3D" id="3.40.1080.10">
    <property type="entry name" value="Glutaconate Coenzyme A-transferase"/>
    <property type="match status" value="1"/>
</dbReference>
<reference evidence="2 3" key="1">
    <citation type="journal article" date="2019" name="Int. J. Syst. Evol. Microbiol.">
        <title>The Global Catalogue of Microorganisms (GCM) 10K type strain sequencing project: providing services to taxonomists for standard genome sequencing and annotation.</title>
        <authorList>
            <consortium name="The Broad Institute Genomics Platform"/>
            <consortium name="The Broad Institute Genome Sequencing Center for Infectious Disease"/>
            <person name="Wu L."/>
            <person name="Ma J."/>
        </authorList>
    </citation>
    <scope>NUCLEOTIDE SEQUENCE [LARGE SCALE GENOMIC DNA]</scope>
    <source>
        <strain evidence="2 3">JCM 16009</strain>
    </source>
</reference>
<comment type="caution">
    <text evidence="2">The sequence shown here is derived from an EMBL/GenBank/DDBJ whole genome shotgun (WGS) entry which is preliminary data.</text>
</comment>
<keyword evidence="3" id="KW-1185">Reference proteome</keyword>
<dbReference type="Proteomes" id="UP001500449">
    <property type="component" value="Unassembled WGS sequence"/>
</dbReference>
<evidence type="ECO:0000313" key="3">
    <source>
        <dbReference type="Proteomes" id="UP001500449"/>
    </source>
</evidence>
<sequence>MIDPTAALGALIRPGTRVALADGCGSPLALLGPLGRAAAGKDVRLVTGWSPAAAPDLDPTAFAEIRTVGGGPGMRPLLDAGLARSVPCRLSAIPALLAGPLRPDLLLSTLVRGPDGLHFGAEVSYQRGLVEAGVPIAAVISSATPLAETGPPIPPELVTVVAETDEPPVEIPIAAPTEADEAIARHVAALVPEGARVQVGPGRLAQAMVGALEVPVRFDSGLLPEPVVDLDRKGLLIDDPVASYLCGTARLYEWAHGRRILRPIEVTHDIGRLSAAGAPPLVALNAALEIDVEGQVNVEGIGRSHAGLIGGHPDFCAAGVRGAGLSVIAMPSTVKGRPTLVERLSRPVTTASHDVDVVVTERGVADLRGLDRAERRAALRELWGGEITPARTD</sequence>
<protein>
    <recommendedName>
        <fullName evidence="1">Acetyl-CoA hydrolase/transferase C-terminal domain-containing protein</fullName>
    </recommendedName>
</protein>
<dbReference type="InterPro" id="IPR026888">
    <property type="entry name" value="AcetylCoA_hyd_C"/>
</dbReference>
<proteinExistence type="predicted"/>
<dbReference type="PANTHER" id="PTHR21432">
    <property type="entry name" value="ACETYL-COA HYDROLASE-RELATED"/>
    <property type="match status" value="1"/>
</dbReference>
<dbReference type="EMBL" id="BAAAQK010000005">
    <property type="protein sequence ID" value="GAA1846675.1"/>
    <property type="molecule type" value="Genomic_DNA"/>
</dbReference>
<dbReference type="SUPFAM" id="SSF100950">
    <property type="entry name" value="NagB/RpiA/CoA transferase-like"/>
    <property type="match status" value="2"/>
</dbReference>
<dbReference type="Pfam" id="PF13336">
    <property type="entry name" value="AcetylCoA_hyd_C"/>
    <property type="match status" value="1"/>
</dbReference>
<dbReference type="Gene3D" id="3.40.1080.20">
    <property type="entry name" value="Acetyl-CoA hydrolase/transferase C-terminal domain"/>
    <property type="match status" value="1"/>
</dbReference>
<feature type="domain" description="Acetyl-CoA hydrolase/transferase C-terminal" evidence="1">
    <location>
        <begin position="247"/>
        <end position="379"/>
    </location>
</feature>
<dbReference type="PANTHER" id="PTHR21432:SF20">
    <property type="entry name" value="ACETYL-COA HYDROLASE"/>
    <property type="match status" value="1"/>
</dbReference>
<dbReference type="RefSeq" id="WP_344416262.1">
    <property type="nucleotide sequence ID" value="NZ_BAAAQK010000005.1"/>
</dbReference>
<evidence type="ECO:0000259" key="1">
    <source>
        <dbReference type="Pfam" id="PF13336"/>
    </source>
</evidence>
<gene>
    <name evidence="2" type="ORF">GCM10009836_27860</name>
</gene>
<organism evidence="2 3">
    <name type="scientific">Pseudonocardia ailaonensis</name>
    <dbReference type="NCBI Taxonomy" id="367279"/>
    <lineage>
        <taxon>Bacteria</taxon>
        <taxon>Bacillati</taxon>
        <taxon>Actinomycetota</taxon>
        <taxon>Actinomycetes</taxon>
        <taxon>Pseudonocardiales</taxon>
        <taxon>Pseudonocardiaceae</taxon>
        <taxon>Pseudonocardia</taxon>
    </lineage>
</organism>
<dbReference type="InterPro" id="IPR037171">
    <property type="entry name" value="NagB/RpiA_transferase-like"/>
</dbReference>
<name>A0ABN2N389_9PSEU</name>
<accession>A0ABN2N389</accession>
<dbReference type="InterPro" id="IPR046433">
    <property type="entry name" value="ActCoA_hydro"/>
</dbReference>
<evidence type="ECO:0000313" key="2">
    <source>
        <dbReference type="EMBL" id="GAA1846675.1"/>
    </source>
</evidence>